<dbReference type="InterPro" id="IPR021109">
    <property type="entry name" value="Peptidase_aspartic_dom_sf"/>
</dbReference>
<dbReference type="PANTHER" id="PTHR33067:SF35">
    <property type="entry name" value="ASPARTIC PEPTIDASE DDI1-TYPE DOMAIN-CONTAINING PROTEIN"/>
    <property type="match status" value="1"/>
</dbReference>
<dbReference type="PANTHER" id="PTHR33067">
    <property type="entry name" value="RNA-DIRECTED DNA POLYMERASE-RELATED"/>
    <property type="match status" value="1"/>
</dbReference>
<accession>A0A699JLL4</accession>
<dbReference type="EMBL" id="BKCJ010426905">
    <property type="protein sequence ID" value="GFA45432.1"/>
    <property type="molecule type" value="Genomic_DNA"/>
</dbReference>
<dbReference type="Gene3D" id="2.40.70.10">
    <property type="entry name" value="Acid Proteases"/>
    <property type="match status" value="1"/>
</dbReference>
<comment type="caution">
    <text evidence="2">The sequence shown here is derived from an EMBL/GenBank/DDBJ whole genome shotgun (WGS) entry which is preliminary data.</text>
</comment>
<feature type="domain" description="Retrotransposon gag" evidence="1">
    <location>
        <begin position="2"/>
        <end position="66"/>
    </location>
</feature>
<reference evidence="2" key="1">
    <citation type="journal article" date="2019" name="Sci. Rep.">
        <title>Draft genome of Tanacetum cinerariifolium, the natural source of mosquito coil.</title>
        <authorList>
            <person name="Yamashiro T."/>
            <person name="Shiraishi A."/>
            <person name="Satake H."/>
            <person name="Nakayama K."/>
        </authorList>
    </citation>
    <scope>NUCLEOTIDE SEQUENCE</scope>
</reference>
<name>A0A699JLL4_TANCI</name>
<proteinExistence type="predicted"/>
<dbReference type="Pfam" id="PF03732">
    <property type="entry name" value="Retrotrans_gag"/>
    <property type="match status" value="1"/>
</dbReference>
<dbReference type="InterPro" id="IPR005162">
    <property type="entry name" value="Retrotrans_gag_dom"/>
</dbReference>
<evidence type="ECO:0000259" key="1">
    <source>
        <dbReference type="Pfam" id="PF03732"/>
    </source>
</evidence>
<dbReference type="CDD" id="cd00303">
    <property type="entry name" value="retropepsin_like"/>
    <property type="match status" value="1"/>
</dbReference>
<dbReference type="AlphaFoldDB" id="A0A699JLL4"/>
<protein>
    <recommendedName>
        <fullName evidence="1">Retrotransposon gag domain-containing protein</fullName>
    </recommendedName>
</protein>
<organism evidence="2">
    <name type="scientific">Tanacetum cinerariifolium</name>
    <name type="common">Dalmatian daisy</name>
    <name type="synonym">Chrysanthemum cinerariifolium</name>
    <dbReference type="NCBI Taxonomy" id="118510"/>
    <lineage>
        <taxon>Eukaryota</taxon>
        <taxon>Viridiplantae</taxon>
        <taxon>Streptophyta</taxon>
        <taxon>Embryophyta</taxon>
        <taxon>Tracheophyta</taxon>
        <taxon>Spermatophyta</taxon>
        <taxon>Magnoliopsida</taxon>
        <taxon>eudicotyledons</taxon>
        <taxon>Gunneridae</taxon>
        <taxon>Pentapetalae</taxon>
        <taxon>asterids</taxon>
        <taxon>campanulids</taxon>
        <taxon>Asterales</taxon>
        <taxon>Asteraceae</taxon>
        <taxon>Asteroideae</taxon>
        <taxon>Anthemideae</taxon>
        <taxon>Anthemidinae</taxon>
        <taxon>Tanacetum</taxon>
    </lineage>
</organism>
<sequence>MQEQLLARFFPPALSEKLLSEITNFVQMSGETLYEAWERMKKYLHQCPQHGLSKHKIMQTFYKGIDRPTQNMIDNSVGGTIMHKTPNEAYKLIIDIAVHTLEWYAPQDGVRRRVVVKVVEANVVSEITALTNQIAMFNKKFDKLNATIITMQVGCESYGGPHLTRDCDEKPMRSYEDALNQKENDKAKSQSSPSTTRVKTPLKLYEPILPYLGQYKKKRRQNSIDLLANKKKLEDLSTVIMSEECSAILDGILPKKMSDPGSFTIPCLIENLSVHNALADLGSSINLMPYSIYAKLGLGDPKPTRMTIQLANKSIKYPRGIIENVLVKFDQFVFSMDFVILDMDEDGKVPLT</sequence>
<evidence type="ECO:0000313" key="2">
    <source>
        <dbReference type="EMBL" id="GFA45432.1"/>
    </source>
</evidence>
<gene>
    <name evidence="2" type="ORF">Tci_617404</name>
</gene>